<dbReference type="RefSeq" id="WP_317697706.1">
    <property type="nucleotide sequence ID" value="NZ_AP026801.1"/>
</dbReference>
<dbReference type="EMBL" id="AP026801">
    <property type="protein sequence ID" value="BDR55939.1"/>
    <property type="molecule type" value="Genomic_DNA"/>
</dbReference>
<accession>A0AAU9DKD0</accession>
<gene>
    <name evidence="1" type="ORF">KIMC2_05010</name>
</gene>
<sequence length="76" mass="8806">MGDVLTAAEIQQASANLTKTTTYVWDQRGIVLLEALPAIDFGTCRGSERIHNYKSDDHQFKVTDNRNRRKKKKWRI</sequence>
<proteinExistence type="predicted"/>
<evidence type="ECO:0000313" key="1">
    <source>
        <dbReference type="EMBL" id="BDR55939.1"/>
    </source>
</evidence>
<dbReference type="AlphaFoldDB" id="A0AAU9DKD0"/>
<reference evidence="1 2" key="1">
    <citation type="journal article" date="2023" name="Microbiol. Spectr.">
        <title>Symbiosis of Carpenter Bees with Uncharacterized Lactic Acid Bacteria Showing NAD Auxotrophy.</title>
        <authorList>
            <person name="Kawasaki S."/>
            <person name="Ozawa K."/>
            <person name="Mori T."/>
            <person name="Yamamoto A."/>
            <person name="Ito M."/>
            <person name="Ohkuma M."/>
            <person name="Sakamoto M."/>
            <person name="Matsutani M."/>
        </authorList>
    </citation>
    <scope>NUCLEOTIDE SEQUENCE [LARGE SCALE GENOMIC DNA]</scope>
    <source>
        <strain evidence="1 2">KimC2</strain>
    </source>
</reference>
<dbReference type="KEGG" id="xak:KIMC2_05010"/>
<name>A0AAU9DKD0_9LACO</name>
<evidence type="ECO:0000313" key="2">
    <source>
        <dbReference type="Proteomes" id="UP001321804"/>
    </source>
</evidence>
<protein>
    <submittedName>
        <fullName evidence="1">Uncharacterized protein</fullName>
    </submittedName>
</protein>
<dbReference type="Proteomes" id="UP001321804">
    <property type="component" value="Chromosome"/>
</dbReference>
<keyword evidence="2" id="KW-1185">Reference proteome</keyword>
<organism evidence="1 2">
    <name type="scientific">Xylocopilactobacillus apis</name>
    <dbReference type="NCBI Taxonomy" id="2932183"/>
    <lineage>
        <taxon>Bacteria</taxon>
        <taxon>Bacillati</taxon>
        <taxon>Bacillota</taxon>
        <taxon>Bacilli</taxon>
        <taxon>Lactobacillales</taxon>
        <taxon>Lactobacillaceae</taxon>
        <taxon>Xylocopilactobacillus</taxon>
    </lineage>
</organism>